<accession>A0ACD3AKQ5</accession>
<reference evidence="1 2" key="1">
    <citation type="journal article" date="2019" name="Nat. Ecol. Evol.">
        <title>Megaphylogeny resolves global patterns of mushroom evolution.</title>
        <authorList>
            <person name="Varga T."/>
            <person name="Krizsan K."/>
            <person name="Foldi C."/>
            <person name="Dima B."/>
            <person name="Sanchez-Garcia M."/>
            <person name="Sanchez-Ramirez S."/>
            <person name="Szollosi G.J."/>
            <person name="Szarkandi J.G."/>
            <person name="Papp V."/>
            <person name="Albert L."/>
            <person name="Andreopoulos W."/>
            <person name="Angelini C."/>
            <person name="Antonin V."/>
            <person name="Barry K.W."/>
            <person name="Bougher N.L."/>
            <person name="Buchanan P."/>
            <person name="Buyck B."/>
            <person name="Bense V."/>
            <person name="Catcheside P."/>
            <person name="Chovatia M."/>
            <person name="Cooper J."/>
            <person name="Damon W."/>
            <person name="Desjardin D."/>
            <person name="Finy P."/>
            <person name="Geml J."/>
            <person name="Haridas S."/>
            <person name="Hughes K."/>
            <person name="Justo A."/>
            <person name="Karasinski D."/>
            <person name="Kautmanova I."/>
            <person name="Kiss B."/>
            <person name="Kocsube S."/>
            <person name="Kotiranta H."/>
            <person name="LaButti K.M."/>
            <person name="Lechner B.E."/>
            <person name="Liimatainen K."/>
            <person name="Lipzen A."/>
            <person name="Lukacs Z."/>
            <person name="Mihaltcheva S."/>
            <person name="Morgado L.N."/>
            <person name="Niskanen T."/>
            <person name="Noordeloos M.E."/>
            <person name="Ohm R.A."/>
            <person name="Ortiz-Santana B."/>
            <person name="Ovrebo C."/>
            <person name="Racz N."/>
            <person name="Riley R."/>
            <person name="Savchenko A."/>
            <person name="Shiryaev A."/>
            <person name="Soop K."/>
            <person name="Spirin V."/>
            <person name="Szebenyi C."/>
            <person name="Tomsovsky M."/>
            <person name="Tulloss R.E."/>
            <person name="Uehling J."/>
            <person name="Grigoriev I.V."/>
            <person name="Vagvolgyi C."/>
            <person name="Papp T."/>
            <person name="Martin F.M."/>
            <person name="Miettinen O."/>
            <person name="Hibbett D.S."/>
            <person name="Nagy L.G."/>
        </authorList>
    </citation>
    <scope>NUCLEOTIDE SEQUENCE [LARGE SCALE GENOMIC DNA]</scope>
    <source>
        <strain evidence="1 2">NL-1719</strain>
    </source>
</reference>
<dbReference type="Proteomes" id="UP000308600">
    <property type="component" value="Unassembled WGS sequence"/>
</dbReference>
<name>A0ACD3AKQ5_9AGAR</name>
<proteinExistence type="predicted"/>
<sequence>MDPALPVDIPAQLKNNHTILNATLSQVEIWAPYSSSISHWRTSFKFSEVIPTTRNGYDEYLEGISVDMCLPLMHVYTMDLPADVDNRCGSLKVMVRDKGRLTAHNVVCSSVFPLRQHITVLDLLKLLDSKDLQYYDFHHQGIGCLFWQMTWLRALADRNWIQSDYYDVLGQAVASFKKNWTKSKAAIVWPPVEGKFYRAGDKGKEHSILPMITN</sequence>
<gene>
    <name evidence="1" type="ORF">BDN72DRAFT_899975</name>
</gene>
<keyword evidence="2" id="KW-1185">Reference proteome</keyword>
<evidence type="ECO:0000313" key="1">
    <source>
        <dbReference type="EMBL" id="TFK66268.1"/>
    </source>
</evidence>
<evidence type="ECO:0000313" key="2">
    <source>
        <dbReference type="Proteomes" id="UP000308600"/>
    </source>
</evidence>
<dbReference type="EMBL" id="ML208410">
    <property type="protein sequence ID" value="TFK66268.1"/>
    <property type="molecule type" value="Genomic_DNA"/>
</dbReference>
<organism evidence="1 2">
    <name type="scientific">Pluteus cervinus</name>
    <dbReference type="NCBI Taxonomy" id="181527"/>
    <lineage>
        <taxon>Eukaryota</taxon>
        <taxon>Fungi</taxon>
        <taxon>Dikarya</taxon>
        <taxon>Basidiomycota</taxon>
        <taxon>Agaricomycotina</taxon>
        <taxon>Agaricomycetes</taxon>
        <taxon>Agaricomycetidae</taxon>
        <taxon>Agaricales</taxon>
        <taxon>Pluteineae</taxon>
        <taxon>Pluteaceae</taxon>
        <taxon>Pluteus</taxon>
    </lineage>
</organism>
<protein>
    <submittedName>
        <fullName evidence="1">Uncharacterized protein</fullName>
    </submittedName>
</protein>